<evidence type="ECO:0000256" key="1">
    <source>
        <dbReference type="ARBA" id="ARBA00016366"/>
    </source>
</evidence>
<evidence type="ECO:0000313" key="4">
    <source>
        <dbReference type="EMBL" id="GMI37775.1"/>
    </source>
</evidence>
<feature type="compositionally biased region" description="Pro residues" evidence="2">
    <location>
        <begin position="281"/>
        <end position="292"/>
    </location>
</feature>
<dbReference type="PANTHER" id="PTHR23355:SF30">
    <property type="entry name" value="DIS3-LIKE EXONUCLEASE 1"/>
    <property type="match status" value="1"/>
</dbReference>
<accession>A0ABQ6N1J8</accession>
<organism evidence="4 5">
    <name type="scientific">Tetraparma gracilis</name>
    <dbReference type="NCBI Taxonomy" id="2962635"/>
    <lineage>
        <taxon>Eukaryota</taxon>
        <taxon>Sar</taxon>
        <taxon>Stramenopiles</taxon>
        <taxon>Ochrophyta</taxon>
        <taxon>Bolidophyceae</taxon>
        <taxon>Parmales</taxon>
        <taxon>Triparmaceae</taxon>
        <taxon>Tetraparma</taxon>
    </lineage>
</organism>
<dbReference type="InterPro" id="IPR001900">
    <property type="entry name" value="RNase_II/R"/>
</dbReference>
<dbReference type="Proteomes" id="UP001165060">
    <property type="component" value="Unassembled WGS sequence"/>
</dbReference>
<dbReference type="InterPro" id="IPR012340">
    <property type="entry name" value="NA-bd_OB-fold"/>
</dbReference>
<feature type="domain" description="RNB" evidence="3">
    <location>
        <begin position="18"/>
        <end position="374"/>
    </location>
</feature>
<evidence type="ECO:0000313" key="5">
    <source>
        <dbReference type="Proteomes" id="UP001165060"/>
    </source>
</evidence>
<dbReference type="EMBL" id="BRYB01001992">
    <property type="protein sequence ID" value="GMI37775.1"/>
    <property type="molecule type" value="Genomic_DNA"/>
</dbReference>
<dbReference type="InterPro" id="IPR050180">
    <property type="entry name" value="RNR_Ribonuclease"/>
</dbReference>
<name>A0ABQ6N1J8_9STRA</name>
<dbReference type="SUPFAM" id="SSF50249">
    <property type="entry name" value="Nucleic acid-binding proteins"/>
    <property type="match status" value="1"/>
</dbReference>
<sequence length="507" mass="55433">LLPPPPPPPDPDAALGLRRDLRFLKTYTIDAPGASEIDDALSLQILPPPTPGGPIRHRVWVHIADAEAHASPELREAAKERGTSVYLPTRSFPMFPARASARMSLRAARDAQALSLCAELAPDGSLLPGSVEVAPSTVRVAYRLTYDEVDEMLAEGVGYREEWQLGSLLALAKRRRRWRVEEGAMEGVVAAPIPVGSVAVRSDRLAEDGLAMRLSLETPRNSGRNESAAGPSFSFEPGSRSPSPGCAGGYAVSSSNLLVTEMMIMAGDAMARWSRSLSPPLPLPFRSQPPPSYNTSPARTSQHRTLRDLAAAGTGGGMCAAWAARRFFEPVVVGPSPLPHSGLGLAAGYVQWTSPIRRFSDLQVHRAVKRRLRSGRAKELRAAGLPVPPEVPEAELEGGGAPPVNFKDGEGRALKGRRVQRDAQRYWMLEYIRRLVFGAEGDRNRHFSAMVLGYIHSERLYIIYLKDLGLETGFRSDRHLDLGDSFRVRVRDVHPRRNYLALAFADN</sequence>
<proteinExistence type="predicted"/>
<evidence type="ECO:0000259" key="3">
    <source>
        <dbReference type="SMART" id="SM00955"/>
    </source>
</evidence>
<keyword evidence="5" id="KW-1185">Reference proteome</keyword>
<comment type="caution">
    <text evidence="4">The sequence shown here is derived from an EMBL/GenBank/DDBJ whole genome shotgun (WGS) entry which is preliminary data.</text>
</comment>
<evidence type="ECO:0000256" key="2">
    <source>
        <dbReference type="SAM" id="MobiDB-lite"/>
    </source>
</evidence>
<dbReference type="Pfam" id="PF00773">
    <property type="entry name" value="RNB"/>
    <property type="match status" value="1"/>
</dbReference>
<reference evidence="4 5" key="1">
    <citation type="journal article" date="2023" name="Commun. Biol.">
        <title>Genome analysis of Parmales, the sister group of diatoms, reveals the evolutionary specialization of diatoms from phago-mixotrophs to photoautotrophs.</title>
        <authorList>
            <person name="Ban H."/>
            <person name="Sato S."/>
            <person name="Yoshikawa S."/>
            <person name="Yamada K."/>
            <person name="Nakamura Y."/>
            <person name="Ichinomiya M."/>
            <person name="Sato N."/>
            <person name="Blanc-Mathieu R."/>
            <person name="Endo H."/>
            <person name="Kuwata A."/>
            <person name="Ogata H."/>
        </authorList>
    </citation>
    <scope>NUCLEOTIDE SEQUENCE [LARGE SCALE GENOMIC DNA]</scope>
</reference>
<dbReference type="PANTHER" id="PTHR23355">
    <property type="entry name" value="RIBONUCLEASE"/>
    <property type="match status" value="1"/>
</dbReference>
<protein>
    <recommendedName>
        <fullName evidence="1">DIS3-like exonuclease 1</fullName>
    </recommendedName>
</protein>
<feature type="region of interest" description="Disordered" evidence="2">
    <location>
        <begin position="281"/>
        <end position="303"/>
    </location>
</feature>
<feature type="region of interest" description="Disordered" evidence="2">
    <location>
        <begin position="216"/>
        <end position="246"/>
    </location>
</feature>
<dbReference type="SMART" id="SM00955">
    <property type="entry name" value="RNB"/>
    <property type="match status" value="1"/>
</dbReference>
<feature type="non-terminal residue" evidence="4">
    <location>
        <position position="1"/>
    </location>
</feature>
<gene>
    <name evidence="4" type="ORF">TeGR_g6224</name>
</gene>